<evidence type="ECO:0008006" key="4">
    <source>
        <dbReference type="Google" id="ProtNLM"/>
    </source>
</evidence>
<dbReference type="STRING" id="1203190.GCA_000312345_01415"/>
<dbReference type="EMBL" id="LT629765">
    <property type="protein sequence ID" value="SDS31194.1"/>
    <property type="molecule type" value="Genomic_DNA"/>
</dbReference>
<evidence type="ECO:0000313" key="3">
    <source>
        <dbReference type="Proteomes" id="UP000182237"/>
    </source>
</evidence>
<dbReference type="AlphaFoldDB" id="A0A1H1R5V2"/>
<dbReference type="Gene3D" id="3.40.710.10">
    <property type="entry name" value="DD-peptidase/beta-lactamase superfamily"/>
    <property type="match status" value="1"/>
</dbReference>
<reference evidence="2 3" key="1">
    <citation type="submission" date="2016-10" db="EMBL/GenBank/DDBJ databases">
        <authorList>
            <person name="de Groot N.N."/>
        </authorList>
    </citation>
    <scope>NUCLEOTIDE SEQUENCE [LARGE SCALE GENOMIC DNA]</scope>
    <source>
        <strain evidence="2 3">DSM 45434</strain>
    </source>
</reference>
<keyword evidence="1" id="KW-0732">Signal</keyword>
<accession>A0A1H1R5V2</accession>
<feature type="signal peptide" evidence="1">
    <location>
        <begin position="1"/>
        <end position="18"/>
    </location>
</feature>
<dbReference type="SUPFAM" id="SSF56601">
    <property type="entry name" value="beta-lactamase/transpeptidase-like"/>
    <property type="match status" value="1"/>
</dbReference>
<feature type="chain" id="PRO_5009258488" description="Beta-lactamase class A" evidence="1">
    <location>
        <begin position="19"/>
        <end position="268"/>
    </location>
</feature>
<evidence type="ECO:0000313" key="2">
    <source>
        <dbReference type="EMBL" id="SDS31194.1"/>
    </source>
</evidence>
<dbReference type="Proteomes" id="UP000182237">
    <property type="component" value="Chromosome I"/>
</dbReference>
<dbReference type="RefSeq" id="WP_019194232.1">
    <property type="nucleotide sequence ID" value="NZ_LT629765.1"/>
</dbReference>
<keyword evidence="3" id="KW-1185">Reference proteome</keyword>
<organism evidence="2 3">
    <name type="scientific">Corynebacterium timonense</name>
    <dbReference type="NCBI Taxonomy" id="441500"/>
    <lineage>
        <taxon>Bacteria</taxon>
        <taxon>Bacillati</taxon>
        <taxon>Actinomycetota</taxon>
        <taxon>Actinomycetes</taxon>
        <taxon>Mycobacteriales</taxon>
        <taxon>Corynebacteriaceae</taxon>
        <taxon>Corynebacterium</taxon>
    </lineage>
</organism>
<protein>
    <recommendedName>
        <fullName evidence="4">Beta-lactamase class A</fullName>
    </recommendedName>
</protein>
<sequence>MRRTACLAAVLLLTGCSAAPELEPDETPVATTAIAAETVWDQEVVSALHELVDRLEQEYGGVAGVAVSGPGSVLVWGDNTPQSAWSTIKVPISIAAFEENPELAEELAPPALTISDNDAAWSLWANLSEGAVDRVLHDADVGMQRTVAEPLGDMAFTVSQQAALAAHLPCMEGAQPVLELMGEVAEEQSYGLGRFDGAEFKGGWGDDEDGNYLVRQLGLIPHPDGGQIAVALVVAPESGSYDDAQAMADIIAEELDAVRGALPVVSCG</sequence>
<name>A0A1H1R5V2_9CORY</name>
<evidence type="ECO:0000256" key="1">
    <source>
        <dbReference type="SAM" id="SignalP"/>
    </source>
</evidence>
<dbReference type="InterPro" id="IPR012338">
    <property type="entry name" value="Beta-lactam/transpept-like"/>
</dbReference>
<proteinExistence type="predicted"/>
<dbReference type="eggNOG" id="COG2367">
    <property type="taxonomic scope" value="Bacteria"/>
</dbReference>
<dbReference type="PROSITE" id="PS51257">
    <property type="entry name" value="PROKAR_LIPOPROTEIN"/>
    <property type="match status" value="1"/>
</dbReference>
<gene>
    <name evidence="2" type="ORF">SAMN04488539_1424</name>
</gene>